<dbReference type="OrthoDB" id="5651460at2"/>
<keyword evidence="1" id="KW-0732">Signal</keyword>
<keyword evidence="3" id="KW-1185">Reference proteome</keyword>
<gene>
    <name evidence="2" type="ORF">Lwor_1875</name>
</gene>
<evidence type="ECO:0000313" key="3">
    <source>
        <dbReference type="Proteomes" id="UP000054662"/>
    </source>
</evidence>
<dbReference type="PATRIC" id="fig|45076.6.peg.2043"/>
<accession>A0A0W1A9I9</accession>
<dbReference type="AlphaFoldDB" id="A0A0W1A9I9"/>
<evidence type="ECO:0000313" key="2">
    <source>
        <dbReference type="EMBL" id="KTD77993.1"/>
    </source>
</evidence>
<organism evidence="2 3">
    <name type="scientific">Legionella worsleiensis</name>
    <dbReference type="NCBI Taxonomy" id="45076"/>
    <lineage>
        <taxon>Bacteria</taxon>
        <taxon>Pseudomonadati</taxon>
        <taxon>Pseudomonadota</taxon>
        <taxon>Gammaproteobacteria</taxon>
        <taxon>Legionellales</taxon>
        <taxon>Legionellaceae</taxon>
        <taxon>Legionella</taxon>
    </lineage>
</organism>
<dbReference type="STRING" id="45076.Lwor_1875"/>
<evidence type="ECO:0000256" key="1">
    <source>
        <dbReference type="SAM" id="SignalP"/>
    </source>
</evidence>
<proteinExistence type="predicted"/>
<feature type="chain" id="PRO_5006919546" evidence="1">
    <location>
        <begin position="28"/>
        <end position="123"/>
    </location>
</feature>
<protein>
    <submittedName>
        <fullName evidence="2">Uncharacterized protein</fullName>
    </submittedName>
</protein>
<dbReference type="Proteomes" id="UP000054662">
    <property type="component" value="Unassembled WGS sequence"/>
</dbReference>
<sequence length="123" mass="13733">MSVIQQKLSFISLACALMLFPVVSSVAQDIDPCDNISGKWAGITTGYKCTWDATAEFIKYKSTIRMNYHLKPRSRCGDELDIIYSGTCRHAYLKLEANVIGTIFGDSIFLRDADGTEVNLKKQ</sequence>
<dbReference type="EMBL" id="LNZC01000022">
    <property type="protein sequence ID" value="KTD77993.1"/>
    <property type="molecule type" value="Genomic_DNA"/>
</dbReference>
<name>A0A0W1A9I9_9GAMM</name>
<comment type="caution">
    <text evidence="2">The sequence shown here is derived from an EMBL/GenBank/DDBJ whole genome shotgun (WGS) entry which is preliminary data.</text>
</comment>
<reference evidence="2 3" key="1">
    <citation type="submission" date="2015-11" db="EMBL/GenBank/DDBJ databases">
        <title>Genomic analysis of 38 Legionella species identifies large and diverse effector repertoires.</title>
        <authorList>
            <person name="Burstein D."/>
            <person name="Amaro F."/>
            <person name="Zusman T."/>
            <person name="Lifshitz Z."/>
            <person name="Cohen O."/>
            <person name="Gilbert J.A."/>
            <person name="Pupko T."/>
            <person name="Shuman H.A."/>
            <person name="Segal G."/>
        </authorList>
    </citation>
    <scope>NUCLEOTIDE SEQUENCE [LARGE SCALE GENOMIC DNA]</scope>
    <source>
        <strain evidence="2 3">ATCC 49508</strain>
    </source>
</reference>
<dbReference type="RefSeq" id="WP_058493654.1">
    <property type="nucleotide sequence ID" value="NZ_CBCRUR010000015.1"/>
</dbReference>
<feature type="signal peptide" evidence="1">
    <location>
        <begin position="1"/>
        <end position="27"/>
    </location>
</feature>